<reference evidence="2" key="1">
    <citation type="submission" date="2022-12" db="EMBL/GenBank/DDBJ databases">
        <title>Draft genome assemblies for two species of Escallonia (Escalloniales).</title>
        <authorList>
            <person name="Chanderbali A."/>
            <person name="Dervinis C."/>
            <person name="Anghel I."/>
            <person name="Soltis D."/>
            <person name="Soltis P."/>
            <person name="Zapata F."/>
        </authorList>
    </citation>
    <scope>NUCLEOTIDE SEQUENCE</scope>
    <source>
        <strain evidence="2">UCBG64.0493</strain>
        <tissue evidence="2">Leaf</tissue>
    </source>
</reference>
<dbReference type="Pfam" id="PF07727">
    <property type="entry name" value="RVT_2"/>
    <property type="match status" value="1"/>
</dbReference>
<evidence type="ECO:0000259" key="1">
    <source>
        <dbReference type="Pfam" id="PF07727"/>
    </source>
</evidence>
<feature type="domain" description="Reverse transcriptase Ty1/copia-type" evidence="1">
    <location>
        <begin position="108"/>
        <end position="167"/>
    </location>
</feature>
<gene>
    <name evidence="2" type="ORF">RJ639_013231</name>
</gene>
<evidence type="ECO:0000313" key="3">
    <source>
        <dbReference type="Proteomes" id="UP001188597"/>
    </source>
</evidence>
<comment type="caution">
    <text evidence="2">The sequence shown here is derived from an EMBL/GenBank/DDBJ whole genome shotgun (WGS) entry which is preliminary data.</text>
</comment>
<keyword evidence="3" id="KW-1185">Reference proteome</keyword>
<name>A0AA88VJW6_9ASTE</name>
<protein>
    <recommendedName>
        <fullName evidence="1">Reverse transcriptase Ty1/copia-type domain-containing protein</fullName>
    </recommendedName>
</protein>
<dbReference type="EMBL" id="JAVXUP010001744">
    <property type="protein sequence ID" value="KAK3008523.1"/>
    <property type="molecule type" value="Genomic_DNA"/>
</dbReference>
<dbReference type="PANTHER" id="PTHR11439">
    <property type="entry name" value="GAG-POL-RELATED RETROTRANSPOSON"/>
    <property type="match status" value="1"/>
</dbReference>
<evidence type="ECO:0000313" key="2">
    <source>
        <dbReference type="EMBL" id="KAK3008523.1"/>
    </source>
</evidence>
<sequence length="313" mass="35658">MGQSLLDYVVDEEFHIDGDLVDRGGTEVLRMPMEDMSIISGVVKMHRMFRSNLSVVLSRITFLAAINADHEATTFSEAVKDERWREAMQREIQALENNETWEIEDLPPGIDYIDTFALVAKMVTIRAFLAVAAAKKWELPHMDVHNAFLHGDVQEEVYMKLPPGFRVTIFGKAPNQQVSLEQNHWLAPATGRLIDDPECYQAEYRSMATTTSELLWLKGIMRSLGVSHNFAMHLSCDSQAALHIAKNSVFHELTKHIEVDYHFVHDEIIKDNIHPQFVPSHAQLADIFIKALGESQFDHFTRKLGIRNLHAPT</sequence>
<proteinExistence type="predicted"/>
<organism evidence="2 3">
    <name type="scientific">Escallonia herrerae</name>
    <dbReference type="NCBI Taxonomy" id="1293975"/>
    <lineage>
        <taxon>Eukaryota</taxon>
        <taxon>Viridiplantae</taxon>
        <taxon>Streptophyta</taxon>
        <taxon>Embryophyta</taxon>
        <taxon>Tracheophyta</taxon>
        <taxon>Spermatophyta</taxon>
        <taxon>Magnoliopsida</taxon>
        <taxon>eudicotyledons</taxon>
        <taxon>Gunneridae</taxon>
        <taxon>Pentapetalae</taxon>
        <taxon>asterids</taxon>
        <taxon>campanulids</taxon>
        <taxon>Escalloniales</taxon>
        <taxon>Escalloniaceae</taxon>
        <taxon>Escallonia</taxon>
    </lineage>
</organism>
<dbReference type="InterPro" id="IPR013103">
    <property type="entry name" value="RVT_2"/>
</dbReference>
<dbReference type="CDD" id="cd09272">
    <property type="entry name" value="RNase_HI_RT_Ty1"/>
    <property type="match status" value="1"/>
</dbReference>
<dbReference type="AlphaFoldDB" id="A0AA88VJW6"/>
<dbReference type="Proteomes" id="UP001188597">
    <property type="component" value="Unassembled WGS sequence"/>
</dbReference>
<dbReference type="PANTHER" id="PTHR11439:SF470">
    <property type="entry name" value="CYSTEINE-RICH RLK (RECEPTOR-LIKE PROTEIN KINASE) 8"/>
    <property type="match status" value="1"/>
</dbReference>
<accession>A0AA88VJW6</accession>